<accession>A0A7T7XKJ9</accession>
<name>A0A7T7XKJ9_9SPIR</name>
<keyword evidence="10" id="KW-1185">Reference proteome</keyword>
<dbReference type="PANTHER" id="PTHR43227">
    <property type="entry name" value="BLL4140 PROTEIN"/>
    <property type="match status" value="1"/>
</dbReference>
<evidence type="ECO:0000256" key="3">
    <source>
        <dbReference type="ARBA" id="ARBA00022475"/>
    </source>
</evidence>
<evidence type="ECO:0000313" key="10">
    <source>
        <dbReference type="Proteomes" id="UP000595917"/>
    </source>
</evidence>
<dbReference type="Gene3D" id="1.10.3720.10">
    <property type="entry name" value="MetI-like"/>
    <property type="match status" value="1"/>
</dbReference>
<keyword evidence="5 7" id="KW-1133">Transmembrane helix</keyword>
<dbReference type="InterPro" id="IPR035906">
    <property type="entry name" value="MetI-like_sf"/>
</dbReference>
<feature type="transmembrane region" description="Helical" evidence="7">
    <location>
        <begin position="7"/>
        <end position="25"/>
    </location>
</feature>
<dbReference type="AlphaFoldDB" id="A0A7T7XKJ9"/>
<gene>
    <name evidence="9" type="ORF">JFL75_14320</name>
</gene>
<dbReference type="InterPro" id="IPR000515">
    <property type="entry name" value="MetI-like"/>
</dbReference>
<keyword evidence="3" id="KW-1003">Cell membrane</keyword>
<proteinExistence type="inferred from homology"/>
<dbReference type="PANTHER" id="PTHR43227:SF7">
    <property type="entry name" value="ARABINOOLIGOSACCHARIDES TRANSPORT SYSTEM PERMEASE PROTEIN ARAP"/>
    <property type="match status" value="1"/>
</dbReference>
<keyword evidence="6 7" id="KW-0472">Membrane</keyword>
<dbReference type="EMBL" id="CP067089">
    <property type="protein sequence ID" value="QQO08109.1"/>
    <property type="molecule type" value="Genomic_DNA"/>
</dbReference>
<keyword evidence="4 7" id="KW-0812">Transmembrane</keyword>
<dbReference type="InterPro" id="IPR050809">
    <property type="entry name" value="UgpAE/MalFG_permease"/>
</dbReference>
<dbReference type="Pfam" id="PF00528">
    <property type="entry name" value="BPD_transp_1"/>
    <property type="match status" value="1"/>
</dbReference>
<evidence type="ECO:0000313" key="9">
    <source>
        <dbReference type="EMBL" id="QQO08109.1"/>
    </source>
</evidence>
<evidence type="ECO:0000256" key="4">
    <source>
        <dbReference type="ARBA" id="ARBA00022692"/>
    </source>
</evidence>
<protein>
    <submittedName>
        <fullName evidence="9">Sugar ABC transporter permease</fullName>
    </submittedName>
</protein>
<feature type="transmembrane region" description="Helical" evidence="7">
    <location>
        <begin position="268"/>
        <end position="293"/>
    </location>
</feature>
<evidence type="ECO:0000256" key="5">
    <source>
        <dbReference type="ARBA" id="ARBA00022989"/>
    </source>
</evidence>
<evidence type="ECO:0000256" key="2">
    <source>
        <dbReference type="ARBA" id="ARBA00022448"/>
    </source>
</evidence>
<evidence type="ECO:0000256" key="7">
    <source>
        <dbReference type="RuleBase" id="RU363032"/>
    </source>
</evidence>
<dbReference type="Proteomes" id="UP000595917">
    <property type="component" value="Chromosome"/>
</dbReference>
<evidence type="ECO:0000259" key="8">
    <source>
        <dbReference type="PROSITE" id="PS50928"/>
    </source>
</evidence>
<evidence type="ECO:0000256" key="1">
    <source>
        <dbReference type="ARBA" id="ARBA00004651"/>
    </source>
</evidence>
<evidence type="ECO:0000256" key="6">
    <source>
        <dbReference type="ARBA" id="ARBA00023136"/>
    </source>
</evidence>
<sequence length="301" mass="33746">MKRSKLALLIFIGPAVLLYLLIYLYPTVRTTVMSFFTTPTVTSPVSQWSFFGFGNYRTLIDSNMFQAAMVNLVKILVYGGVITLFIAMVFAVILTSGVKFKSFFRAVIYLPNVIAAVALGTMWLQYVYNAKYGLLKTVFETLGLKTLAAVQWTSPEHIFGSMLVAYCFGMVGYFMTTYMAGIERIPRDCYEAATIEGANVFQQFFRITLPLLKGVFRTTVVLWGVRSVGFFVWSQVFTPLIPMRATITPAVYMYRNVFGVDENTLVDVGAGAAVGVIMTITVIVMFLVINLILRDKDDLEF</sequence>
<dbReference type="GO" id="GO:0055085">
    <property type="term" value="P:transmembrane transport"/>
    <property type="evidence" value="ECO:0007669"/>
    <property type="project" value="InterPro"/>
</dbReference>
<organism evidence="9 10">
    <name type="scientific">Breznakiella homolactica</name>
    <dbReference type="NCBI Taxonomy" id="2798577"/>
    <lineage>
        <taxon>Bacteria</taxon>
        <taxon>Pseudomonadati</taxon>
        <taxon>Spirochaetota</taxon>
        <taxon>Spirochaetia</taxon>
        <taxon>Spirochaetales</taxon>
        <taxon>Breznakiellaceae</taxon>
        <taxon>Breznakiella</taxon>
    </lineage>
</organism>
<dbReference type="PROSITE" id="PS50928">
    <property type="entry name" value="ABC_TM1"/>
    <property type="match status" value="1"/>
</dbReference>
<comment type="subcellular location">
    <subcellularLocation>
        <location evidence="1 7">Cell membrane</location>
        <topology evidence="1 7">Multi-pass membrane protein</topology>
    </subcellularLocation>
</comment>
<feature type="transmembrane region" description="Helical" evidence="7">
    <location>
        <begin position="75"/>
        <end position="94"/>
    </location>
</feature>
<dbReference type="CDD" id="cd06261">
    <property type="entry name" value="TM_PBP2"/>
    <property type="match status" value="1"/>
</dbReference>
<comment type="similarity">
    <text evidence="7">Belongs to the binding-protein-dependent transport system permease family.</text>
</comment>
<dbReference type="KEGG" id="bhc:JFL75_14320"/>
<dbReference type="GO" id="GO:0005886">
    <property type="term" value="C:plasma membrane"/>
    <property type="evidence" value="ECO:0007669"/>
    <property type="project" value="UniProtKB-SubCell"/>
</dbReference>
<keyword evidence="2 7" id="KW-0813">Transport</keyword>
<dbReference type="RefSeq" id="WP_215625415.1">
    <property type="nucleotide sequence ID" value="NZ_CP067089.2"/>
</dbReference>
<feature type="transmembrane region" description="Helical" evidence="7">
    <location>
        <begin position="158"/>
        <end position="178"/>
    </location>
</feature>
<dbReference type="SUPFAM" id="SSF161098">
    <property type="entry name" value="MetI-like"/>
    <property type="match status" value="1"/>
</dbReference>
<feature type="domain" description="ABC transmembrane type-1" evidence="8">
    <location>
        <begin position="69"/>
        <end position="289"/>
    </location>
</feature>
<reference evidence="9" key="1">
    <citation type="submission" date="2021-01" db="EMBL/GenBank/DDBJ databases">
        <title>Description of Breznakiella homolactica.</title>
        <authorList>
            <person name="Song Y."/>
            <person name="Brune A."/>
        </authorList>
    </citation>
    <scope>NUCLEOTIDE SEQUENCE</scope>
    <source>
        <strain evidence="9">RmG30</strain>
    </source>
</reference>
<feature type="transmembrane region" description="Helical" evidence="7">
    <location>
        <begin position="106"/>
        <end position="128"/>
    </location>
</feature>